<reference evidence="1 2" key="1">
    <citation type="submission" date="2019-03" db="EMBL/GenBank/DDBJ databases">
        <title>Genomic Encyclopedia of Type Strains, Phase IV (KMG-V): Genome sequencing to study the core and pangenomes of soil and plant-associated prokaryotes.</title>
        <authorList>
            <person name="Whitman W."/>
        </authorList>
    </citation>
    <scope>NUCLEOTIDE SEQUENCE [LARGE SCALE GENOMIC DNA]</scope>
    <source>
        <strain evidence="1 2">Hc14</strain>
    </source>
</reference>
<name>A0A4V2VAD5_RHISU</name>
<dbReference type="EMBL" id="SMBH01000001">
    <property type="protein sequence ID" value="TCU20615.1"/>
    <property type="molecule type" value="Genomic_DNA"/>
</dbReference>
<sequence length="110" mass="11744">MSLFTARADPILPERLREVWIGLGCADKMAQQVAAGRVEGACEVTEAVPEGLGERCTMTVGDLWLDVVQEGVHHNCCCVGQSAIDRDLRDACGVCDPLDGDAPAGFLRQS</sequence>
<protein>
    <submittedName>
        <fullName evidence="1">Uncharacterized protein</fullName>
    </submittedName>
</protein>
<dbReference type="AlphaFoldDB" id="A0A4V2VAD5"/>
<gene>
    <name evidence="1" type="ORF">EV132_101682</name>
</gene>
<dbReference type="Proteomes" id="UP000294576">
    <property type="component" value="Unassembled WGS sequence"/>
</dbReference>
<accession>A0A4V2VAD5</accession>
<organism evidence="1 2">
    <name type="scientific">Rhizobium sullae</name>
    <name type="common">Rhizobium hedysari</name>
    <dbReference type="NCBI Taxonomy" id="50338"/>
    <lineage>
        <taxon>Bacteria</taxon>
        <taxon>Pseudomonadati</taxon>
        <taxon>Pseudomonadota</taxon>
        <taxon>Alphaproteobacteria</taxon>
        <taxon>Hyphomicrobiales</taxon>
        <taxon>Rhizobiaceae</taxon>
        <taxon>Rhizobium/Agrobacterium group</taxon>
        <taxon>Rhizobium</taxon>
    </lineage>
</organism>
<evidence type="ECO:0000313" key="2">
    <source>
        <dbReference type="Proteomes" id="UP000294576"/>
    </source>
</evidence>
<comment type="caution">
    <text evidence="1">The sequence shown here is derived from an EMBL/GenBank/DDBJ whole genome shotgun (WGS) entry which is preliminary data.</text>
</comment>
<evidence type="ECO:0000313" key="1">
    <source>
        <dbReference type="EMBL" id="TCU20615.1"/>
    </source>
</evidence>
<proteinExistence type="predicted"/>